<dbReference type="Pfam" id="PF14110">
    <property type="entry name" value="DUF4282"/>
    <property type="match status" value="1"/>
</dbReference>
<accession>A0A062VND2</accession>
<protein>
    <recommendedName>
        <fullName evidence="4">DUF4282 domain-containing protein</fullName>
    </recommendedName>
</protein>
<sequence>MVNQFLSFDKLIGTKLITILYYLGLIGIALGLIAGVLSGLGTMVSFSFFGGIGMVIGSIIGAALGLLFWRFMCELYMLLFRMADDLRDIKTAKGVPPVVPPAA</sequence>
<feature type="transmembrane region" description="Helical" evidence="1">
    <location>
        <begin position="20"/>
        <end position="40"/>
    </location>
</feature>
<keyword evidence="3" id="KW-1185">Reference proteome</keyword>
<keyword evidence="1" id="KW-0472">Membrane</keyword>
<evidence type="ECO:0000313" key="2">
    <source>
        <dbReference type="EMBL" id="KCZ99741.1"/>
    </source>
</evidence>
<dbReference type="AlphaFoldDB" id="A0A062VND2"/>
<evidence type="ECO:0008006" key="4">
    <source>
        <dbReference type="Google" id="ProtNLM"/>
    </source>
</evidence>
<dbReference type="eggNOG" id="ENOG5033BCB">
    <property type="taxonomic scope" value="Bacteria"/>
</dbReference>
<dbReference type="PATRIC" id="fig|1280954.3.peg.1048"/>
<dbReference type="EMBL" id="ARYM01000004">
    <property type="protein sequence ID" value="KCZ99741.1"/>
    <property type="molecule type" value="Genomic_DNA"/>
</dbReference>
<comment type="caution">
    <text evidence="2">The sequence shown here is derived from an EMBL/GenBank/DDBJ whole genome shotgun (WGS) entry which is preliminary data.</text>
</comment>
<dbReference type="InterPro" id="IPR025557">
    <property type="entry name" value="DUF4282"/>
</dbReference>
<proteinExistence type="predicted"/>
<gene>
    <name evidence="2" type="ORF">HPO_05120</name>
</gene>
<reference evidence="2 3" key="1">
    <citation type="journal article" date="2014" name="Antonie Van Leeuwenhoek">
        <title>Hyphomonas beringensis sp. nov. and Hyphomonas chukchiensis sp. nov., isolated from surface seawater of the Bering Sea and Chukchi Sea.</title>
        <authorList>
            <person name="Li C."/>
            <person name="Lai Q."/>
            <person name="Li G."/>
            <person name="Dong C."/>
            <person name="Wang J."/>
            <person name="Liao Y."/>
            <person name="Shao Z."/>
        </authorList>
    </citation>
    <scope>NUCLEOTIDE SEQUENCE [LARGE SCALE GENOMIC DNA]</scope>
    <source>
        <strain evidence="2 3">PS728</strain>
    </source>
</reference>
<name>A0A062VND2_9PROT</name>
<evidence type="ECO:0000256" key="1">
    <source>
        <dbReference type="SAM" id="Phobius"/>
    </source>
</evidence>
<keyword evidence="1" id="KW-1133">Transmembrane helix</keyword>
<organism evidence="2 3">
    <name type="scientific">Hyphomonas polymorpha PS728</name>
    <dbReference type="NCBI Taxonomy" id="1280954"/>
    <lineage>
        <taxon>Bacteria</taxon>
        <taxon>Pseudomonadati</taxon>
        <taxon>Pseudomonadota</taxon>
        <taxon>Alphaproteobacteria</taxon>
        <taxon>Hyphomonadales</taxon>
        <taxon>Hyphomonadaceae</taxon>
        <taxon>Hyphomonas</taxon>
    </lineage>
</organism>
<keyword evidence="1" id="KW-0812">Transmembrane</keyword>
<dbReference type="Proteomes" id="UP000027100">
    <property type="component" value="Unassembled WGS sequence"/>
</dbReference>
<dbReference type="RefSeq" id="WP_035595282.1">
    <property type="nucleotide sequence ID" value="NZ_ARYM01000004.1"/>
</dbReference>
<evidence type="ECO:0000313" key="3">
    <source>
        <dbReference type="Proteomes" id="UP000027100"/>
    </source>
</evidence>
<dbReference type="OrthoDB" id="8127006at2"/>
<feature type="transmembrane region" description="Helical" evidence="1">
    <location>
        <begin position="46"/>
        <end position="72"/>
    </location>
</feature>